<protein>
    <submittedName>
        <fullName evidence="1">Uncharacterized protein</fullName>
    </submittedName>
</protein>
<keyword evidence="2" id="KW-1185">Reference proteome</keyword>
<evidence type="ECO:0000313" key="2">
    <source>
        <dbReference type="Proteomes" id="UP000821845"/>
    </source>
</evidence>
<sequence length="380" mass="41805">MPQLIGSANSRACSYQENRRRVRHVTDRLAGELEICLDQRGLDFCLGRLVQHPRVSVARGGPVQQSSVCAVPKCCSTQLRCGSSALGVPRLTRDTTRHSSGAVARNQRPTSEPRTALGTARHRSAALDPASDPNTGRWDLGTSATLDLARICGPPYLGTHQTPFPRLREWTWTHLGLRPLPPRRLHLVRESIPVLDDVQVPAEESAVLKNGPKYSVQPTIPAHELLSLNRRLASRAESEDGERCILDGADILKRTVSKERRRERDPMDTVVSYLRKNDLRLAVADKEGGFVLMTKGHFDLKAAEAVEKNFRRVQMSSFERHRRQCSSSVTTTTTVARPDLSAHGPDEPLPKAGGGNGGGGDCPDGAGWTIRLRYRLSMGV</sequence>
<evidence type="ECO:0000313" key="1">
    <source>
        <dbReference type="EMBL" id="KAH6927417.1"/>
    </source>
</evidence>
<organism evidence="1 2">
    <name type="scientific">Hyalomma asiaticum</name>
    <name type="common">Tick</name>
    <dbReference type="NCBI Taxonomy" id="266040"/>
    <lineage>
        <taxon>Eukaryota</taxon>
        <taxon>Metazoa</taxon>
        <taxon>Ecdysozoa</taxon>
        <taxon>Arthropoda</taxon>
        <taxon>Chelicerata</taxon>
        <taxon>Arachnida</taxon>
        <taxon>Acari</taxon>
        <taxon>Parasitiformes</taxon>
        <taxon>Ixodida</taxon>
        <taxon>Ixodoidea</taxon>
        <taxon>Ixodidae</taxon>
        <taxon>Hyalomminae</taxon>
        <taxon>Hyalomma</taxon>
    </lineage>
</organism>
<name>A0ACB7S030_HYAAI</name>
<proteinExistence type="predicted"/>
<dbReference type="Proteomes" id="UP000821845">
    <property type="component" value="Chromosome 6"/>
</dbReference>
<dbReference type="EMBL" id="CM023486">
    <property type="protein sequence ID" value="KAH6927417.1"/>
    <property type="molecule type" value="Genomic_DNA"/>
</dbReference>
<comment type="caution">
    <text evidence="1">The sequence shown here is derived from an EMBL/GenBank/DDBJ whole genome shotgun (WGS) entry which is preliminary data.</text>
</comment>
<reference evidence="1" key="1">
    <citation type="submission" date="2020-05" db="EMBL/GenBank/DDBJ databases">
        <title>Large-scale comparative analyses of tick genomes elucidate their genetic diversity and vector capacities.</title>
        <authorList>
            <person name="Jia N."/>
            <person name="Wang J."/>
            <person name="Shi W."/>
            <person name="Du L."/>
            <person name="Sun Y."/>
            <person name="Zhan W."/>
            <person name="Jiang J."/>
            <person name="Wang Q."/>
            <person name="Zhang B."/>
            <person name="Ji P."/>
            <person name="Sakyi L.B."/>
            <person name="Cui X."/>
            <person name="Yuan T."/>
            <person name="Jiang B."/>
            <person name="Yang W."/>
            <person name="Lam T.T.-Y."/>
            <person name="Chang Q."/>
            <person name="Ding S."/>
            <person name="Wang X."/>
            <person name="Zhu J."/>
            <person name="Ruan X."/>
            <person name="Zhao L."/>
            <person name="Wei J."/>
            <person name="Que T."/>
            <person name="Du C."/>
            <person name="Cheng J."/>
            <person name="Dai P."/>
            <person name="Han X."/>
            <person name="Huang E."/>
            <person name="Gao Y."/>
            <person name="Liu J."/>
            <person name="Shao H."/>
            <person name="Ye R."/>
            <person name="Li L."/>
            <person name="Wei W."/>
            <person name="Wang X."/>
            <person name="Wang C."/>
            <person name="Yang T."/>
            <person name="Huo Q."/>
            <person name="Li W."/>
            <person name="Guo W."/>
            <person name="Chen H."/>
            <person name="Zhou L."/>
            <person name="Ni X."/>
            <person name="Tian J."/>
            <person name="Zhou Y."/>
            <person name="Sheng Y."/>
            <person name="Liu T."/>
            <person name="Pan Y."/>
            <person name="Xia L."/>
            <person name="Li J."/>
            <person name="Zhao F."/>
            <person name="Cao W."/>
        </authorList>
    </citation>
    <scope>NUCLEOTIDE SEQUENCE</scope>
    <source>
        <strain evidence="1">Hyas-2018</strain>
    </source>
</reference>
<gene>
    <name evidence="1" type="ORF">HPB50_003279</name>
</gene>
<accession>A0ACB7S030</accession>